<dbReference type="Proteomes" id="UP000029014">
    <property type="component" value="Unassembled WGS sequence"/>
</dbReference>
<evidence type="ECO:0000313" key="2">
    <source>
        <dbReference type="Proteomes" id="UP000029014"/>
    </source>
</evidence>
<organism evidence="1 2">
    <name type="scientific">Bifidobacterium minimum</name>
    <dbReference type="NCBI Taxonomy" id="1693"/>
    <lineage>
        <taxon>Bacteria</taxon>
        <taxon>Bacillati</taxon>
        <taxon>Actinomycetota</taxon>
        <taxon>Actinomycetes</taxon>
        <taxon>Bifidobacteriales</taxon>
        <taxon>Bifidobacteriaceae</taxon>
        <taxon>Bifidobacterium</taxon>
    </lineage>
</organism>
<comment type="caution">
    <text evidence="1">The sequence shown here is derived from an EMBL/GenBank/DDBJ whole genome shotgun (WGS) entry which is preliminary data.</text>
</comment>
<keyword evidence="2" id="KW-1185">Reference proteome</keyword>
<evidence type="ECO:0000313" key="1">
    <source>
        <dbReference type="EMBL" id="KFI74171.1"/>
    </source>
</evidence>
<dbReference type="EMBL" id="JGZD01000002">
    <property type="protein sequence ID" value="KFI74171.1"/>
    <property type="molecule type" value="Genomic_DNA"/>
</dbReference>
<gene>
    <name evidence="1" type="ORF">BMIN_1210</name>
</gene>
<reference evidence="1 2" key="1">
    <citation type="submission" date="2014-03" db="EMBL/GenBank/DDBJ databases">
        <title>Genomics of Bifidobacteria.</title>
        <authorList>
            <person name="Ventura M."/>
            <person name="Milani C."/>
            <person name="Lugli G.A."/>
        </authorList>
    </citation>
    <scope>NUCLEOTIDE SEQUENCE [LARGE SCALE GENOMIC DNA]</scope>
    <source>
        <strain evidence="1 2">LMG 11592</strain>
    </source>
</reference>
<accession>A0A087BT21</accession>
<dbReference type="AlphaFoldDB" id="A0A087BT21"/>
<proteinExistence type="predicted"/>
<name>A0A087BT21_9BIFI</name>
<dbReference type="STRING" id="1693.BMIN_1210"/>
<protein>
    <submittedName>
        <fullName evidence="1">Uncharacterized protein</fullName>
    </submittedName>
</protein>
<sequence length="112" mass="12838">MSTAKLQAASRTLINSPRVPKAINTHQSLTERPSAPIMEHAELNASKIRVEHLDQDEIDKSVNNHMTIKNWLKPFLNNIDMLRRLPIKYHRTFAVINNGQALFMNDTVSKHL</sequence>